<dbReference type="NCBIfam" id="TIGR00830">
    <property type="entry name" value="PTBA"/>
    <property type="match status" value="1"/>
</dbReference>
<evidence type="ECO:0000256" key="3">
    <source>
        <dbReference type="ARBA" id="ARBA00022448"/>
    </source>
</evidence>
<sequence>MFGFKKKDSTVKLFAPVDGEFVKIEKVSDPVFSEKAMGDGFAVRPSCSTIVSPVSATIKSIFRTKHAIGLVTNSKIEILLHMGLDTVELNGAPFKISVHEGDQVAAGDVLGSMNIDYITEHDKDPIVITILTNMDLIQNFSTNTSGKVKAGDEVGKAVLK</sequence>
<dbReference type="STRING" id="319652.IV80_GL000568"/>
<dbReference type="PANTHER" id="PTHR45008">
    <property type="entry name" value="PTS SYSTEM GLUCOSE-SPECIFIC EIIA COMPONENT"/>
    <property type="match status" value="1"/>
</dbReference>
<keyword evidence="5" id="KW-0808">Transferase</keyword>
<evidence type="ECO:0000313" key="10">
    <source>
        <dbReference type="Proteomes" id="UP000051568"/>
    </source>
</evidence>
<dbReference type="EMBL" id="JQBR01000013">
    <property type="protein sequence ID" value="KRN65058.1"/>
    <property type="molecule type" value="Genomic_DNA"/>
</dbReference>
<evidence type="ECO:0000313" key="9">
    <source>
        <dbReference type="EMBL" id="KRN65058.1"/>
    </source>
</evidence>
<dbReference type="InterPro" id="IPR050890">
    <property type="entry name" value="PTS_EIIA_component"/>
</dbReference>
<dbReference type="PROSITE" id="PS51093">
    <property type="entry name" value="PTS_EIIA_TYPE_1"/>
    <property type="match status" value="1"/>
</dbReference>
<keyword evidence="10" id="KW-1185">Reference proteome</keyword>
<dbReference type="InterPro" id="IPR011055">
    <property type="entry name" value="Dup_hybrid_motif"/>
</dbReference>
<dbReference type="GO" id="GO:0009401">
    <property type="term" value="P:phosphoenolpyruvate-dependent sugar phosphotransferase system"/>
    <property type="evidence" value="ECO:0007669"/>
    <property type="project" value="UniProtKB-KW"/>
</dbReference>
<reference evidence="9 10" key="1">
    <citation type="journal article" date="2015" name="Genome Announc.">
        <title>Expanding the biotechnology potential of lactobacilli through comparative genomics of 213 strains and associated genera.</title>
        <authorList>
            <person name="Sun Z."/>
            <person name="Harris H.M."/>
            <person name="McCann A."/>
            <person name="Guo C."/>
            <person name="Argimon S."/>
            <person name="Zhang W."/>
            <person name="Yang X."/>
            <person name="Jeffery I.B."/>
            <person name="Cooney J.C."/>
            <person name="Kagawa T.F."/>
            <person name="Liu W."/>
            <person name="Song Y."/>
            <person name="Salvetti E."/>
            <person name="Wrobel A."/>
            <person name="Rasinkangas P."/>
            <person name="Parkhill J."/>
            <person name="Rea M.C."/>
            <person name="O'Sullivan O."/>
            <person name="Ritari J."/>
            <person name="Douillard F.P."/>
            <person name="Paul Ross R."/>
            <person name="Yang R."/>
            <person name="Briner A.E."/>
            <person name="Felis G.E."/>
            <person name="de Vos W.M."/>
            <person name="Barrangou R."/>
            <person name="Klaenhammer T.R."/>
            <person name="Caufield P.W."/>
            <person name="Cui Y."/>
            <person name="Zhang H."/>
            <person name="O'Toole P.W."/>
        </authorList>
    </citation>
    <scope>NUCLEOTIDE SEQUENCE [LARGE SCALE GENOMIC DNA]</scope>
    <source>
        <strain evidence="9 10">DSM 17757</strain>
    </source>
</reference>
<evidence type="ECO:0000256" key="5">
    <source>
        <dbReference type="ARBA" id="ARBA00022679"/>
    </source>
</evidence>
<dbReference type="GO" id="GO:0005737">
    <property type="term" value="C:cytoplasm"/>
    <property type="evidence" value="ECO:0007669"/>
    <property type="project" value="UniProtKB-SubCell"/>
</dbReference>
<gene>
    <name evidence="9" type="ORF">IV80_GL000568</name>
</gene>
<dbReference type="AlphaFoldDB" id="A0A0R2IJ64"/>
<dbReference type="InterPro" id="IPR001127">
    <property type="entry name" value="PTS_EIIA_1_perm"/>
</dbReference>
<dbReference type="OrthoDB" id="9769191at2"/>
<dbReference type="PATRIC" id="fig|319652.3.peg.575"/>
<keyword evidence="4" id="KW-0762">Sugar transport</keyword>
<evidence type="ECO:0000259" key="8">
    <source>
        <dbReference type="PROSITE" id="PS51093"/>
    </source>
</evidence>
<organism evidence="9 10">
    <name type="scientific">Pediococcus cellicola</name>
    <dbReference type="NCBI Taxonomy" id="319652"/>
    <lineage>
        <taxon>Bacteria</taxon>
        <taxon>Bacillati</taxon>
        <taxon>Bacillota</taxon>
        <taxon>Bacilli</taxon>
        <taxon>Lactobacillales</taxon>
        <taxon>Lactobacillaceae</taxon>
        <taxon>Pediococcus</taxon>
    </lineage>
</organism>
<evidence type="ECO:0000256" key="1">
    <source>
        <dbReference type="ARBA" id="ARBA00004496"/>
    </source>
</evidence>
<proteinExistence type="predicted"/>
<dbReference type="PANTHER" id="PTHR45008:SF1">
    <property type="entry name" value="PTS SYSTEM GLUCOSE-SPECIFIC EIIA COMPONENT"/>
    <property type="match status" value="1"/>
</dbReference>
<evidence type="ECO:0000256" key="6">
    <source>
        <dbReference type="ARBA" id="ARBA00022683"/>
    </source>
</evidence>
<dbReference type="FunFam" id="2.70.70.10:FF:000001">
    <property type="entry name" value="PTS system glucose-specific IIA component"/>
    <property type="match status" value="1"/>
</dbReference>
<comment type="subcellular location">
    <subcellularLocation>
        <location evidence="2">Cell membrane</location>
        <topology evidence="2">Multi-pass membrane protein</topology>
    </subcellularLocation>
    <subcellularLocation>
        <location evidence="1">Cytoplasm</location>
    </subcellularLocation>
</comment>
<dbReference type="GO" id="GO:0016301">
    <property type="term" value="F:kinase activity"/>
    <property type="evidence" value="ECO:0007669"/>
    <property type="project" value="UniProtKB-KW"/>
</dbReference>
<dbReference type="Gene3D" id="2.70.70.10">
    <property type="entry name" value="Glucose Permease (Domain IIA)"/>
    <property type="match status" value="1"/>
</dbReference>
<feature type="domain" description="PTS EIIA type-1" evidence="8">
    <location>
        <begin position="29"/>
        <end position="133"/>
    </location>
</feature>
<accession>A0A0R2IJ64</accession>
<evidence type="ECO:0000256" key="2">
    <source>
        <dbReference type="ARBA" id="ARBA00004651"/>
    </source>
</evidence>
<protein>
    <submittedName>
        <fullName evidence="9">N-acetylglucosamine and glucose PTS, EIICBA</fullName>
    </submittedName>
</protein>
<keyword evidence="3" id="KW-0813">Transport</keyword>
<comment type="caution">
    <text evidence="9">The sequence shown here is derived from an EMBL/GenBank/DDBJ whole genome shotgun (WGS) entry which is preliminary data.</text>
</comment>
<dbReference type="Proteomes" id="UP000051568">
    <property type="component" value="Unassembled WGS sequence"/>
</dbReference>
<dbReference type="Pfam" id="PF00358">
    <property type="entry name" value="PTS_EIIA_1"/>
    <property type="match status" value="1"/>
</dbReference>
<keyword evidence="6" id="KW-0598">Phosphotransferase system</keyword>
<name>A0A0R2IJ64_9LACO</name>
<dbReference type="GO" id="GO:0005886">
    <property type="term" value="C:plasma membrane"/>
    <property type="evidence" value="ECO:0007669"/>
    <property type="project" value="UniProtKB-SubCell"/>
</dbReference>
<evidence type="ECO:0000256" key="7">
    <source>
        <dbReference type="ARBA" id="ARBA00022777"/>
    </source>
</evidence>
<dbReference type="RefSeq" id="WP_057752755.1">
    <property type="nucleotide sequence ID" value="NZ_BJVH01000012.1"/>
</dbReference>
<dbReference type="SUPFAM" id="SSF51261">
    <property type="entry name" value="Duplicated hybrid motif"/>
    <property type="match status" value="1"/>
</dbReference>
<evidence type="ECO:0000256" key="4">
    <source>
        <dbReference type="ARBA" id="ARBA00022597"/>
    </source>
</evidence>
<keyword evidence="7" id="KW-0418">Kinase</keyword>